<evidence type="ECO:0000313" key="11">
    <source>
        <dbReference type="EMBL" id="GGO69379.1"/>
    </source>
</evidence>
<evidence type="ECO:0000256" key="3">
    <source>
        <dbReference type="ARBA" id="ARBA00021717"/>
    </source>
</evidence>
<dbReference type="EMBL" id="BMLS01000003">
    <property type="protein sequence ID" value="GGO69379.1"/>
    <property type="molecule type" value="Genomic_DNA"/>
</dbReference>
<name>A0A917Z098_9ALTE</name>
<dbReference type="PANTHER" id="PTHR30065">
    <property type="entry name" value="FLAGELLAR BIOSYNTHETIC PROTEIN FLIR"/>
    <property type="match status" value="1"/>
</dbReference>
<evidence type="ECO:0000256" key="8">
    <source>
        <dbReference type="ARBA" id="ARBA00023143"/>
    </source>
</evidence>
<proteinExistence type="inferred from homology"/>
<protein>
    <recommendedName>
        <fullName evidence="3 9">Flagellar biosynthetic protein FliR</fullName>
    </recommendedName>
</protein>
<feature type="transmembrane region" description="Helical" evidence="10">
    <location>
        <begin position="175"/>
        <end position="202"/>
    </location>
</feature>
<evidence type="ECO:0000313" key="12">
    <source>
        <dbReference type="Proteomes" id="UP000606935"/>
    </source>
</evidence>
<evidence type="ECO:0000256" key="4">
    <source>
        <dbReference type="ARBA" id="ARBA00022475"/>
    </source>
</evidence>
<reference evidence="11" key="1">
    <citation type="journal article" date="2014" name="Int. J. Syst. Evol. Microbiol.">
        <title>Complete genome sequence of Corynebacterium casei LMG S-19264T (=DSM 44701T), isolated from a smear-ripened cheese.</title>
        <authorList>
            <consortium name="US DOE Joint Genome Institute (JGI-PGF)"/>
            <person name="Walter F."/>
            <person name="Albersmeier A."/>
            <person name="Kalinowski J."/>
            <person name="Ruckert C."/>
        </authorList>
    </citation>
    <scope>NUCLEOTIDE SEQUENCE</scope>
    <source>
        <strain evidence="11">CGMCC 1.7086</strain>
    </source>
</reference>
<evidence type="ECO:0000256" key="2">
    <source>
        <dbReference type="ARBA" id="ARBA00009772"/>
    </source>
</evidence>
<reference evidence="11" key="2">
    <citation type="submission" date="2020-09" db="EMBL/GenBank/DDBJ databases">
        <authorList>
            <person name="Sun Q."/>
            <person name="Zhou Y."/>
        </authorList>
    </citation>
    <scope>NUCLEOTIDE SEQUENCE</scope>
    <source>
        <strain evidence="11">CGMCC 1.7086</strain>
    </source>
</reference>
<dbReference type="RefSeq" id="WP_188694287.1">
    <property type="nucleotide sequence ID" value="NZ_BMLS01000003.1"/>
</dbReference>
<feature type="transmembrane region" description="Helical" evidence="10">
    <location>
        <begin position="83"/>
        <end position="107"/>
    </location>
</feature>
<comment type="subcellular location">
    <subcellularLocation>
        <location evidence="10">Cell membrane</location>
        <topology evidence="10">Multi-pass membrane protein</topology>
    </subcellularLocation>
    <subcellularLocation>
        <location evidence="10">Bacterial flagellum basal body</location>
    </subcellularLocation>
</comment>
<evidence type="ECO:0000256" key="7">
    <source>
        <dbReference type="ARBA" id="ARBA00023136"/>
    </source>
</evidence>
<comment type="caution">
    <text evidence="11">The sequence shown here is derived from an EMBL/GenBank/DDBJ whole genome shotgun (WGS) entry which is preliminary data.</text>
</comment>
<keyword evidence="6 10" id="KW-1133">Transmembrane helix</keyword>
<accession>A0A917Z098</accession>
<dbReference type="NCBIfam" id="TIGR01400">
    <property type="entry name" value="fliR"/>
    <property type="match status" value="1"/>
</dbReference>
<evidence type="ECO:0000256" key="10">
    <source>
        <dbReference type="RuleBase" id="RU362071"/>
    </source>
</evidence>
<dbReference type="GO" id="GO:0009425">
    <property type="term" value="C:bacterial-type flagellum basal body"/>
    <property type="evidence" value="ECO:0007669"/>
    <property type="project" value="UniProtKB-SubCell"/>
</dbReference>
<organism evidence="11 12">
    <name type="scientific">Bowmanella pacifica</name>
    <dbReference type="NCBI Taxonomy" id="502051"/>
    <lineage>
        <taxon>Bacteria</taxon>
        <taxon>Pseudomonadati</taxon>
        <taxon>Pseudomonadota</taxon>
        <taxon>Gammaproteobacteria</taxon>
        <taxon>Alteromonadales</taxon>
        <taxon>Alteromonadaceae</taxon>
        <taxon>Bowmanella</taxon>
    </lineage>
</organism>
<dbReference type="GO" id="GO:0006605">
    <property type="term" value="P:protein targeting"/>
    <property type="evidence" value="ECO:0007669"/>
    <property type="project" value="UniProtKB-UniRule"/>
</dbReference>
<feature type="transmembrane region" description="Helical" evidence="10">
    <location>
        <begin position="45"/>
        <end position="63"/>
    </location>
</feature>
<evidence type="ECO:0000256" key="6">
    <source>
        <dbReference type="ARBA" id="ARBA00022989"/>
    </source>
</evidence>
<feature type="transmembrane region" description="Helical" evidence="10">
    <location>
        <begin position="12"/>
        <end position="33"/>
    </location>
</feature>
<keyword evidence="7 10" id="KW-0472">Membrane</keyword>
<dbReference type="PRINTS" id="PR00953">
    <property type="entry name" value="TYPE3IMRPROT"/>
</dbReference>
<dbReference type="InterPro" id="IPR002010">
    <property type="entry name" value="T3SS_IM_R"/>
</dbReference>
<evidence type="ECO:0000256" key="9">
    <source>
        <dbReference type="NCBIfam" id="TIGR01400"/>
    </source>
</evidence>
<keyword evidence="4 10" id="KW-1003">Cell membrane</keyword>
<dbReference type="GO" id="GO:0005886">
    <property type="term" value="C:plasma membrane"/>
    <property type="evidence" value="ECO:0007669"/>
    <property type="project" value="UniProtKB-SubCell"/>
</dbReference>
<dbReference type="GO" id="GO:0044780">
    <property type="term" value="P:bacterial-type flagellum assembly"/>
    <property type="evidence" value="ECO:0007669"/>
    <property type="project" value="UniProtKB-UniRule"/>
</dbReference>
<dbReference type="AlphaFoldDB" id="A0A917Z098"/>
<gene>
    <name evidence="11" type="ORF">GCM10010982_20400</name>
</gene>
<dbReference type="PANTHER" id="PTHR30065:SF8">
    <property type="entry name" value="FLAGELLAR BIOSYNTHETIC PROTEIN FLIR"/>
    <property type="match status" value="1"/>
</dbReference>
<evidence type="ECO:0000256" key="1">
    <source>
        <dbReference type="ARBA" id="ARBA00002578"/>
    </source>
</evidence>
<feature type="transmembrane region" description="Helical" evidence="10">
    <location>
        <begin position="214"/>
        <end position="236"/>
    </location>
</feature>
<keyword evidence="12" id="KW-1185">Reference proteome</keyword>
<dbReference type="Pfam" id="PF01311">
    <property type="entry name" value="Bac_export_1"/>
    <property type="match status" value="1"/>
</dbReference>
<keyword evidence="11" id="KW-0282">Flagellum</keyword>
<keyword evidence="5 10" id="KW-0812">Transmembrane</keyword>
<keyword evidence="11" id="KW-0969">Cilium</keyword>
<dbReference type="Proteomes" id="UP000606935">
    <property type="component" value="Unassembled WGS sequence"/>
</dbReference>
<keyword evidence="11" id="KW-0966">Cell projection</keyword>
<keyword evidence="8 10" id="KW-0975">Bacterial flagellum</keyword>
<comment type="function">
    <text evidence="1 10">Role in flagellar biosynthesis.</text>
</comment>
<comment type="similarity">
    <text evidence="2 10">Belongs to the FliR/MopE/SpaR family.</text>
</comment>
<sequence length="259" mass="28287">MTSLIAVSGTDIMAWLGQLWWPFVRLSAFLWAMPVFDNPAVTPRSRIILAFFLSFLLLSQLPALPRLDPFSLDGAVITLEQVLFGVIMGLALKMLFEVMAQVGLILSMQMGLSMAMVMDPSSGNQMSLLGNLFWLMTALLFFATNGHLVALQVLVESFHLWPIGEGLYALNLMGIIKLFGWIFASALLVSLPAVVAMLLVNMTFGVASRAAPSLNLFVLGFPMALLLGFVCVFLTLAQTANLFSGLAFEVLTSMRAVMR</sequence>
<feature type="transmembrane region" description="Helical" evidence="10">
    <location>
        <begin position="128"/>
        <end position="155"/>
    </location>
</feature>
<evidence type="ECO:0000256" key="5">
    <source>
        <dbReference type="ARBA" id="ARBA00022692"/>
    </source>
</evidence>
<dbReference type="InterPro" id="IPR006303">
    <property type="entry name" value="FliR"/>
</dbReference>